<dbReference type="STRING" id="1261131.lam_352"/>
<evidence type="ECO:0000256" key="15">
    <source>
        <dbReference type="ARBA" id="ARBA00041979"/>
    </source>
</evidence>
<dbReference type="EC" id="3.6.1.55" evidence="12"/>
<keyword evidence="8" id="KW-0460">Magnesium</keyword>
<proteinExistence type="inferred from homology"/>
<dbReference type="GO" id="GO:0006260">
    <property type="term" value="P:DNA replication"/>
    <property type="evidence" value="ECO:0007669"/>
    <property type="project" value="UniProtKB-KW"/>
</dbReference>
<evidence type="ECO:0000256" key="9">
    <source>
        <dbReference type="ARBA" id="ARBA00023204"/>
    </source>
</evidence>
<gene>
    <name evidence="18" type="primary">mutT</name>
    <name evidence="18" type="ORF">lam_352</name>
</gene>
<dbReference type="InterPro" id="IPR000086">
    <property type="entry name" value="NUDIX_hydrolase_dom"/>
</dbReference>
<organism evidence="18 19">
    <name type="scientific">Candidatus Liberibacter americanus str. Sao Paulo</name>
    <dbReference type="NCBI Taxonomy" id="1261131"/>
    <lineage>
        <taxon>Bacteria</taxon>
        <taxon>Pseudomonadati</taxon>
        <taxon>Pseudomonadota</taxon>
        <taxon>Alphaproteobacteria</taxon>
        <taxon>Hyphomicrobiales</taxon>
        <taxon>Rhizobiaceae</taxon>
        <taxon>Liberibacter</taxon>
    </lineage>
</organism>
<dbReference type="InterPro" id="IPR015797">
    <property type="entry name" value="NUDIX_hydrolase-like_dom_sf"/>
</dbReference>
<keyword evidence="4" id="KW-0235">DNA replication</keyword>
<evidence type="ECO:0000313" key="18">
    <source>
        <dbReference type="EMBL" id="AHA27722.1"/>
    </source>
</evidence>
<reference evidence="18 19" key="1">
    <citation type="journal article" date="2014" name="Mol. Plant Microbe Interact.">
        <title>The complete genome sequence of Candidatus Liberibacter americanus, associated with citrus Huanglongbing.</title>
        <authorList>
            <person name="Wulff N.A."/>
            <person name="Zhang S."/>
            <person name="Setubal J.C."/>
            <person name="Almeida N.F."/>
            <person name="Martins E.C."/>
            <person name="Harakava R."/>
            <person name="Kumar D."/>
            <person name="Rangel L.T."/>
            <person name="Foissac X."/>
            <person name="Bove J."/>
            <person name="Gabriel D.W."/>
        </authorList>
    </citation>
    <scope>NUCLEOTIDE SEQUENCE [LARGE SCALE GENOMIC DNA]</scope>
    <source>
        <strain evidence="18 19">Sao Paulo</strain>
    </source>
</reference>
<dbReference type="Proteomes" id="UP000017862">
    <property type="component" value="Chromosome"/>
</dbReference>
<evidence type="ECO:0000256" key="3">
    <source>
        <dbReference type="ARBA" id="ARBA00022457"/>
    </source>
</evidence>
<evidence type="ECO:0000313" key="19">
    <source>
        <dbReference type="Proteomes" id="UP000017862"/>
    </source>
</evidence>
<evidence type="ECO:0000256" key="2">
    <source>
        <dbReference type="ARBA" id="ARBA00005582"/>
    </source>
</evidence>
<keyword evidence="3" id="KW-0515">Mutator protein</keyword>
<dbReference type="GO" id="GO:0044716">
    <property type="term" value="F:8-oxo-GDP phosphatase activity"/>
    <property type="evidence" value="ECO:0007669"/>
    <property type="project" value="TreeGrafter"/>
</dbReference>
<dbReference type="GO" id="GO:0044715">
    <property type="term" value="F:8-oxo-dGDP phosphatase activity"/>
    <property type="evidence" value="ECO:0007669"/>
    <property type="project" value="TreeGrafter"/>
</dbReference>
<comment type="similarity">
    <text evidence="2">Belongs to the Nudix hydrolase family.</text>
</comment>
<accession>U6B7M6</accession>
<dbReference type="RefSeq" id="WP_007556984.1">
    <property type="nucleotide sequence ID" value="NC_022793.1"/>
</dbReference>
<keyword evidence="6" id="KW-0227">DNA damage</keyword>
<dbReference type="CDD" id="cd03425">
    <property type="entry name" value="NUDIX_MutT_NudA_like"/>
    <property type="match status" value="1"/>
</dbReference>
<dbReference type="eggNOG" id="COG1051">
    <property type="taxonomic scope" value="Bacteria"/>
</dbReference>
<dbReference type="PANTHER" id="PTHR47707:SF1">
    <property type="entry name" value="NUDIX HYDROLASE FAMILY PROTEIN"/>
    <property type="match status" value="1"/>
</dbReference>
<dbReference type="KEGG" id="lar:lam_352"/>
<comment type="cofactor">
    <cofactor evidence="1">
        <name>Mg(2+)</name>
        <dbReference type="ChEBI" id="CHEBI:18420"/>
    </cofactor>
</comment>
<feature type="domain" description="Nudix hydrolase" evidence="17">
    <location>
        <begin position="7"/>
        <end position="137"/>
    </location>
</feature>
<evidence type="ECO:0000256" key="12">
    <source>
        <dbReference type="ARBA" id="ARBA00038905"/>
    </source>
</evidence>
<keyword evidence="19" id="KW-1185">Reference proteome</keyword>
<dbReference type="PANTHER" id="PTHR47707">
    <property type="entry name" value="8-OXO-DGTP DIPHOSPHATASE"/>
    <property type="match status" value="1"/>
</dbReference>
<dbReference type="Gene3D" id="3.90.79.10">
    <property type="entry name" value="Nucleoside Triphosphate Pyrophosphohydrolase"/>
    <property type="match status" value="1"/>
</dbReference>
<keyword evidence="7 18" id="KW-0378">Hydrolase</keyword>
<keyword evidence="5" id="KW-0479">Metal-binding</keyword>
<evidence type="ECO:0000256" key="7">
    <source>
        <dbReference type="ARBA" id="ARBA00022801"/>
    </source>
</evidence>
<dbReference type="GO" id="GO:0046872">
    <property type="term" value="F:metal ion binding"/>
    <property type="evidence" value="ECO:0007669"/>
    <property type="project" value="UniProtKB-KW"/>
</dbReference>
<dbReference type="AlphaFoldDB" id="U6B7M6"/>
<dbReference type="PROSITE" id="PS51462">
    <property type="entry name" value="NUDIX"/>
    <property type="match status" value="1"/>
</dbReference>
<dbReference type="InterPro" id="IPR047127">
    <property type="entry name" value="MutT-like"/>
</dbReference>
<protein>
    <recommendedName>
        <fullName evidence="13">8-oxo-dGTP diphosphatase</fullName>
        <ecNumber evidence="12">3.6.1.55</ecNumber>
    </recommendedName>
    <alternativeName>
        <fullName evidence="16">7,8-dihydro-8-oxoguanine-triphosphatase</fullName>
    </alternativeName>
    <alternativeName>
        <fullName evidence="15">Mutator protein MutT</fullName>
    </alternativeName>
    <alternativeName>
        <fullName evidence="14">dGTP pyrophosphohydrolase</fullName>
    </alternativeName>
</protein>
<keyword evidence="9" id="KW-0234">DNA repair</keyword>
<evidence type="ECO:0000256" key="11">
    <source>
        <dbReference type="ARBA" id="ARBA00036904"/>
    </source>
</evidence>
<name>U6B7M6_9HYPH</name>
<evidence type="ECO:0000256" key="6">
    <source>
        <dbReference type="ARBA" id="ARBA00022763"/>
    </source>
</evidence>
<evidence type="ECO:0000256" key="16">
    <source>
        <dbReference type="ARBA" id="ARBA00042798"/>
    </source>
</evidence>
<dbReference type="FunFam" id="3.90.79.10:FF:000014">
    <property type="entry name" value="8-oxo-dGTP diphosphatase MutT"/>
    <property type="match status" value="1"/>
</dbReference>
<evidence type="ECO:0000256" key="10">
    <source>
        <dbReference type="ARBA" id="ARBA00035861"/>
    </source>
</evidence>
<dbReference type="InterPro" id="IPR020476">
    <property type="entry name" value="Nudix_hydrolase"/>
</dbReference>
<dbReference type="GO" id="GO:0006281">
    <property type="term" value="P:DNA repair"/>
    <property type="evidence" value="ECO:0007669"/>
    <property type="project" value="UniProtKB-KW"/>
</dbReference>
<dbReference type="GO" id="GO:0008413">
    <property type="term" value="F:8-oxo-7,8-dihydroguanosine triphosphate pyrophosphatase activity"/>
    <property type="evidence" value="ECO:0007669"/>
    <property type="project" value="TreeGrafter"/>
</dbReference>
<evidence type="ECO:0000256" key="13">
    <source>
        <dbReference type="ARBA" id="ARBA00040794"/>
    </source>
</evidence>
<evidence type="ECO:0000256" key="14">
    <source>
        <dbReference type="ARBA" id="ARBA00041592"/>
    </source>
</evidence>
<dbReference type="HOGENOM" id="CLU_037162_19_2_5"/>
<dbReference type="PRINTS" id="PR00502">
    <property type="entry name" value="NUDIXFAMILY"/>
</dbReference>
<dbReference type="Pfam" id="PF14815">
    <property type="entry name" value="NUDIX_4"/>
    <property type="match status" value="1"/>
</dbReference>
<dbReference type="InterPro" id="IPR029119">
    <property type="entry name" value="MutY_C"/>
</dbReference>
<dbReference type="PATRIC" id="fig|1261131.3.peg.340"/>
<evidence type="ECO:0000259" key="17">
    <source>
        <dbReference type="PROSITE" id="PS51462"/>
    </source>
</evidence>
<evidence type="ECO:0000256" key="4">
    <source>
        <dbReference type="ARBA" id="ARBA00022705"/>
    </source>
</evidence>
<comment type="catalytic activity">
    <reaction evidence="10">
        <text>8-oxo-dGTP + H2O = 8-oxo-dGMP + diphosphate + H(+)</text>
        <dbReference type="Rhea" id="RHEA:31575"/>
        <dbReference type="ChEBI" id="CHEBI:15377"/>
        <dbReference type="ChEBI" id="CHEBI:15378"/>
        <dbReference type="ChEBI" id="CHEBI:33019"/>
        <dbReference type="ChEBI" id="CHEBI:63224"/>
        <dbReference type="ChEBI" id="CHEBI:77896"/>
        <dbReference type="EC" id="3.6.1.55"/>
    </reaction>
</comment>
<evidence type="ECO:0000256" key="1">
    <source>
        <dbReference type="ARBA" id="ARBA00001946"/>
    </source>
</evidence>
<dbReference type="GO" id="GO:0035539">
    <property type="term" value="F:8-oxo-7,8-dihydrodeoxyguanosine triphosphate pyrophosphatase activity"/>
    <property type="evidence" value="ECO:0007669"/>
    <property type="project" value="UniProtKB-EC"/>
</dbReference>
<evidence type="ECO:0000256" key="8">
    <source>
        <dbReference type="ARBA" id="ARBA00022842"/>
    </source>
</evidence>
<dbReference type="SUPFAM" id="SSF55811">
    <property type="entry name" value="Nudix"/>
    <property type="match status" value="1"/>
</dbReference>
<comment type="catalytic activity">
    <reaction evidence="11">
        <text>8-oxo-GTP + H2O = 8-oxo-GMP + diphosphate + H(+)</text>
        <dbReference type="Rhea" id="RHEA:67616"/>
        <dbReference type="ChEBI" id="CHEBI:15377"/>
        <dbReference type="ChEBI" id="CHEBI:15378"/>
        <dbReference type="ChEBI" id="CHEBI:33019"/>
        <dbReference type="ChEBI" id="CHEBI:143553"/>
        <dbReference type="ChEBI" id="CHEBI:145694"/>
    </reaction>
</comment>
<dbReference type="EMBL" id="CP006604">
    <property type="protein sequence ID" value="AHA27722.1"/>
    <property type="molecule type" value="Genomic_DNA"/>
</dbReference>
<evidence type="ECO:0000256" key="5">
    <source>
        <dbReference type="ARBA" id="ARBA00022723"/>
    </source>
</evidence>
<sequence length="144" mass="16255">MYSYSNNILLVVACAIFNYDGKVLISNRPSNKSHAGFWEFPGGKIDNGESPEEALVRELLEELSIVVETSALLPITFASHSYENFHLLMPLFACHNFEGSPRGCEGQQVRWVGIDELADYSMLPADLPLIDYLHKHYPAYVYIN</sequence>